<keyword evidence="7" id="KW-0407">Ion channel</keyword>
<dbReference type="GO" id="GO:0005249">
    <property type="term" value="F:voltage-gated potassium channel activity"/>
    <property type="evidence" value="ECO:0007669"/>
    <property type="project" value="InterPro"/>
</dbReference>
<dbReference type="InterPro" id="IPR027359">
    <property type="entry name" value="Volt_channel_dom_sf"/>
</dbReference>
<keyword evidence="2" id="KW-0813">Transport</keyword>
<sequence length="250" mass="28424">MKSKSRIFSQFYQLFIIVLAIISVVLTLFDLTGEINLSLAPYSIIDTAIWCIFVVDYIVGLFSATSKQQYFKAHVMDLLAIIPVNAVFNLFRFARIFRIIRLLRIFRMAGIIGKLQDKLRNFLQTNGFIYLLYASIAILLVAASVYATVEKISFGNALWWAITTATTVGYGDISPHTVIGKVVAITLMLIGVGFVGMLTSTLTTYFTKRSQRKTAVSNDELLREIKQLHEENQLMQQEIRELNTFIKRED</sequence>
<proteinExistence type="predicted"/>
<evidence type="ECO:0000256" key="2">
    <source>
        <dbReference type="ARBA" id="ARBA00022448"/>
    </source>
</evidence>
<evidence type="ECO:0000313" key="12">
    <source>
        <dbReference type="Proteomes" id="UP000051999"/>
    </source>
</evidence>
<dbReference type="RefSeq" id="WP_017261628.1">
    <property type="nucleotide sequence ID" value="NZ_AUAW01000001.1"/>
</dbReference>
<accession>A0A0R1RL54</accession>
<dbReference type="AlphaFoldDB" id="A0A0R1RL54"/>
<reference evidence="11 12" key="1">
    <citation type="journal article" date="2015" name="Genome Announc.">
        <title>Expanding the biotechnology potential of lactobacilli through comparative genomics of 213 strains and associated genera.</title>
        <authorList>
            <person name="Sun Z."/>
            <person name="Harris H.M."/>
            <person name="McCann A."/>
            <person name="Guo C."/>
            <person name="Argimon S."/>
            <person name="Zhang W."/>
            <person name="Yang X."/>
            <person name="Jeffery I.B."/>
            <person name="Cooney J.C."/>
            <person name="Kagawa T.F."/>
            <person name="Liu W."/>
            <person name="Song Y."/>
            <person name="Salvetti E."/>
            <person name="Wrobel A."/>
            <person name="Rasinkangas P."/>
            <person name="Parkhill J."/>
            <person name="Rea M.C."/>
            <person name="O'Sullivan O."/>
            <person name="Ritari J."/>
            <person name="Douillard F.P."/>
            <person name="Paul Ross R."/>
            <person name="Yang R."/>
            <person name="Briner A.E."/>
            <person name="Felis G.E."/>
            <person name="de Vos W.M."/>
            <person name="Barrangou R."/>
            <person name="Klaenhammer T.R."/>
            <person name="Caufield P.W."/>
            <person name="Cui Y."/>
            <person name="Zhang H."/>
            <person name="O'Toole P.W."/>
        </authorList>
    </citation>
    <scope>NUCLEOTIDE SEQUENCE [LARGE SCALE GENOMIC DNA]</scope>
    <source>
        <strain evidence="11 12">DSM 15814</strain>
    </source>
</reference>
<dbReference type="Gene3D" id="1.20.120.350">
    <property type="entry name" value="Voltage-gated potassium channels. Chain C"/>
    <property type="match status" value="1"/>
</dbReference>
<dbReference type="Pfam" id="PF07885">
    <property type="entry name" value="Ion_trans_2"/>
    <property type="match status" value="1"/>
</dbReference>
<evidence type="ECO:0000256" key="1">
    <source>
        <dbReference type="ARBA" id="ARBA00004141"/>
    </source>
</evidence>
<dbReference type="PATRIC" id="fig|1114972.6.peg.488"/>
<dbReference type="SUPFAM" id="SSF81324">
    <property type="entry name" value="Voltage-gated potassium channels"/>
    <property type="match status" value="1"/>
</dbReference>
<feature type="transmembrane region" description="Helical" evidence="9">
    <location>
        <begin position="182"/>
        <end position="206"/>
    </location>
</feature>
<feature type="transmembrane region" description="Helical" evidence="9">
    <location>
        <begin position="41"/>
        <end position="63"/>
    </location>
</feature>
<comment type="caution">
    <text evidence="11">The sequence shown here is derived from an EMBL/GenBank/DDBJ whole genome shotgun (WGS) entry which is preliminary data.</text>
</comment>
<organism evidence="11 12">
    <name type="scientific">Furfurilactobacillus rossiae DSM 15814</name>
    <dbReference type="NCBI Taxonomy" id="1114972"/>
    <lineage>
        <taxon>Bacteria</taxon>
        <taxon>Bacillati</taxon>
        <taxon>Bacillota</taxon>
        <taxon>Bacilli</taxon>
        <taxon>Lactobacillales</taxon>
        <taxon>Lactobacillaceae</taxon>
        <taxon>Furfurilactobacillus</taxon>
    </lineage>
</organism>
<dbReference type="InterPro" id="IPR028325">
    <property type="entry name" value="VG_K_chnl"/>
</dbReference>
<dbReference type="STRING" id="1114972.FD35_GL000489"/>
<dbReference type="eggNOG" id="COG1226">
    <property type="taxonomic scope" value="Bacteria"/>
</dbReference>
<dbReference type="OrthoDB" id="9785285at2"/>
<dbReference type="GO" id="GO:0008076">
    <property type="term" value="C:voltage-gated potassium channel complex"/>
    <property type="evidence" value="ECO:0007669"/>
    <property type="project" value="InterPro"/>
</dbReference>
<evidence type="ECO:0000256" key="7">
    <source>
        <dbReference type="ARBA" id="ARBA00023303"/>
    </source>
</evidence>
<gene>
    <name evidence="11" type="ORF">FD35_GL000489</name>
</gene>
<dbReference type="Proteomes" id="UP000051999">
    <property type="component" value="Unassembled WGS sequence"/>
</dbReference>
<comment type="subcellular location">
    <subcellularLocation>
        <location evidence="1">Membrane</location>
        <topology evidence="1">Multi-pass membrane protein</topology>
    </subcellularLocation>
</comment>
<evidence type="ECO:0000313" key="11">
    <source>
        <dbReference type="EMBL" id="KRL57468.1"/>
    </source>
</evidence>
<dbReference type="PANTHER" id="PTHR11537">
    <property type="entry name" value="VOLTAGE-GATED POTASSIUM CHANNEL"/>
    <property type="match status" value="1"/>
</dbReference>
<feature type="transmembrane region" description="Helical" evidence="9">
    <location>
        <begin position="128"/>
        <end position="149"/>
    </location>
</feature>
<keyword evidence="6 9" id="KW-0472">Membrane</keyword>
<feature type="transmembrane region" description="Helical" evidence="9">
    <location>
        <begin position="12"/>
        <end position="29"/>
    </location>
</feature>
<evidence type="ECO:0000256" key="9">
    <source>
        <dbReference type="SAM" id="Phobius"/>
    </source>
</evidence>
<evidence type="ECO:0000256" key="6">
    <source>
        <dbReference type="ARBA" id="ARBA00023136"/>
    </source>
</evidence>
<feature type="domain" description="Potassium channel" evidence="10">
    <location>
        <begin position="136"/>
        <end position="207"/>
    </location>
</feature>
<keyword evidence="5" id="KW-0406">Ion transport</keyword>
<keyword evidence="4 9" id="KW-1133">Transmembrane helix</keyword>
<keyword evidence="12" id="KW-1185">Reference proteome</keyword>
<evidence type="ECO:0000256" key="5">
    <source>
        <dbReference type="ARBA" id="ARBA00023065"/>
    </source>
</evidence>
<name>A0A0R1RL54_9LACO</name>
<evidence type="ECO:0000259" key="10">
    <source>
        <dbReference type="Pfam" id="PF07885"/>
    </source>
</evidence>
<dbReference type="InterPro" id="IPR013099">
    <property type="entry name" value="K_chnl_dom"/>
</dbReference>
<dbReference type="GO" id="GO:0001508">
    <property type="term" value="P:action potential"/>
    <property type="evidence" value="ECO:0007669"/>
    <property type="project" value="TreeGrafter"/>
</dbReference>
<keyword evidence="8" id="KW-0175">Coiled coil</keyword>
<protein>
    <recommendedName>
        <fullName evidence="10">Potassium channel domain-containing protein</fullName>
    </recommendedName>
</protein>
<dbReference type="PANTHER" id="PTHR11537:SF254">
    <property type="entry name" value="POTASSIUM VOLTAGE-GATED CHANNEL PROTEIN SHAB"/>
    <property type="match status" value="1"/>
</dbReference>
<dbReference type="EMBL" id="AZFF01000001">
    <property type="protein sequence ID" value="KRL57468.1"/>
    <property type="molecule type" value="Genomic_DNA"/>
</dbReference>
<evidence type="ECO:0000256" key="8">
    <source>
        <dbReference type="SAM" id="Coils"/>
    </source>
</evidence>
<evidence type="ECO:0000256" key="4">
    <source>
        <dbReference type="ARBA" id="ARBA00022989"/>
    </source>
</evidence>
<feature type="coiled-coil region" evidence="8">
    <location>
        <begin position="218"/>
        <end position="245"/>
    </location>
</feature>
<evidence type="ECO:0000256" key="3">
    <source>
        <dbReference type="ARBA" id="ARBA00022692"/>
    </source>
</evidence>
<keyword evidence="3 9" id="KW-0812">Transmembrane</keyword>
<dbReference type="Gene3D" id="1.10.287.70">
    <property type="match status" value="1"/>
</dbReference>